<dbReference type="EMBL" id="CDMY01000489">
    <property type="protein sequence ID" value="CEM17508.1"/>
    <property type="molecule type" value="Genomic_DNA"/>
</dbReference>
<evidence type="ECO:0000313" key="1">
    <source>
        <dbReference type="EMBL" id="CEM17508.1"/>
    </source>
</evidence>
<dbReference type="VEuPathDB" id="CryptoDB:Vbra_16043"/>
<keyword evidence="2" id="KW-1185">Reference proteome</keyword>
<proteinExistence type="predicted"/>
<accession>A0A0G4FS74</accession>
<evidence type="ECO:0000313" key="2">
    <source>
        <dbReference type="Proteomes" id="UP000041254"/>
    </source>
</evidence>
<dbReference type="PhylomeDB" id="A0A0G4FS74"/>
<dbReference type="Proteomes" id="UP000041254">
    <property type="component" value="Unassembled WGS sequence"/>
</dbReference>
<evidence type="ECO:0008006" key="3">
    <source>
        <dbReference type="Google" id="ProtNLM"/>
    </source>
</evidence>
<sequence>MASQPPYPFGMEQAFAMEQPLHPAMGPSLWTTANTLPFVVPMSPREMPLLVPPPPVQPAAVFPGVGYGLEKPQRECAPPLQEIEDDDSCDEGEKRVGLFSFLNHIMYLWEYADEIMFASITFGDSAGEHLGCYFANMSKGGEVFFVDKSRLCSPDGFRVYTWGTEVLGGIPVREKHTFFRRLCPLGTAARLRECLVRHSRIPFSMVLNNCHHFERDLRAAAMGVSPCSVRTRSTLRTAVGDMLRILPCCACYSS</sequence>
<organism evidence="1 2">
    <name type="scientific">Vitrella brassicaformis (strain CCMP3155)</name>
    <dbReference type="NCBI Taxonomy" id="1169540"/>
    <lineage>
        <taxon>Eukaryota</taxon>
        <taxon>Sar</taxon>
        <taxon>Alveolata</taxon>
        <taxon>Colpodellida</taxon>
        <taxon>Vitrellaceae</taxon>
        <taxon>Vitrella</taxon>
    </lineage>
</organism>
<gene>
    <name evidence="1" type="ORF">Vbra_16043</name>
</gene>
<protein>
    <recommendedName>
        <fullName evidence="3">PPPDE domain-containing protein</fullName>
    </recommendedName>
</protein>
<dbReference type="InParanoid" id="A0A0G4FS74"/>
<name>A0A0G4FS74_VITBC</name>
<reference evidence="1 2" key="1">
    <citation type="submission" date="2014-11" db="EMBL/GenBank/DDBJ databases">
        <authorList>
            <person name="Zhu J."/>
            <person name="Qi W."/>
            <person name="Song R."/>
        </authorList>
    </citation>
    <scope>NUCLEOTIDE SEQUENCE [LARGE SCALE GENOMIC DNA]</scope>
</reference>
<dbReference type="AlphaFoldDB" id="A0A0G4FS74"/>